<feature type="domain" description="Histidine kinase" evidence="2">
    <location>
        <begin position="171"/>
        <end position="379"/>
    </location>
</feature>
<dbReference type="Pfam" id="PF02518">
    <property type="entry name" value="HATPase_c"/>
    <property type="match status" value="1"/>
</dbReference>
<dbReference type="Gene3D" id="3.30.450.20">
    <property type="entry name" value="PAS domain"/>
    <property type="match status" value="1"/>
</dbReference>
<dbReference type="PROSITE" id="PS50109">
    <property type="entry name" value="HIS_KIN"/>
    <property type="match status" value="1"/>
</dbReference>
<keyword evidence="3" id="KW-0418">Kinase</keyword>
<evidence type="ECO:0000259" key="2">
    <source>
        <dbReference type="PROSITE" id="PS50109"/>
    </source>
</evidence>
<dbReference type="InterPro" id="IPR003594">
    <property type="entry name" value="HATPase_dom"/>
</dbReference>
<dbReference type="InterPro" id="IPR005467">
    <property type="entry name" value="His_kinase_dom"/>
</dbReference>
<dbReference type="GO" id="GO:0016301">
    <property type="term" value="F:kinase activity"/>
    <property type="evidence" value="ECO:0007669"/>
    <property type="project" value="UniProtKB-KW"/>
</dbReference>
<keyword evidence="3" id="KW-0808">Transferase</keyword>
<evidence type="ECO:0000313" key="4">
    <source>
        <dbReference type="Proteomes" id="UP001317705"/>
    </source>
</evidence>
<dbReference type="Proteomes" id="UP001317705">
    <property type="component" value="Chromosome"/>
</dbReference>
<organism evidence="3 4">
    <name type="scientific">Geotalea uraniireducens</name>
    <dbReference type="NCBI Taxonomy" id="351604"/>
    <lineage>
        <taxon>Bacteria</taxon>
        <taxon>Pseudomonadati</taxon>
        <taxon>Thermodesulfobacteriota</taxon>
        <taxon>Desulfuromonadia</taxon>
        <taxon>Geobacterales</taxon>
        <taxon>Geobacteraceae</taxon>
        <taxon>Geotalea</taxon>
    </lineage>
</organism>
<accession>A0ABM8EHH7</accession>
<sequence length="395" mass="42929">MTRAALLTHFAPPERADQGDIARRHALLAADEGLRALLDAMPEFVMVVSPTRQILLGNRALNAFADSQGCEDIIGLRPGELLACQHALAAPAGCGTGEACQTCGAVEAILAALAGDRASHECRVLRHTPQGIEALDLKVWGTPFRWRGETLALVVAVDVSNEKRRQVLERLFFHDLLNTASVIHSLTELLFDGIMSFDDGKESLLVAARALVSEIRSQRELLAAENNELTVHPGPLHSRLFLEGVIQTYYNSTLGRERQISLAPGLAETIFYSDERLLGRVLGNLLKNALEASPRGAAVTLGCREGNGEISFWCHNVGVMSRETQLQIFQRSFSTKEAGRGIGTYSVKLLTERYLKGRVSFTSTIAAGTTFTVTYPLDLRSLDSALSSPPRLPAS</sequence>
<reference evidence="3 4" key="1">
    <citation type="submission" date="2022-12" db="EMBL/GenBank/DDBJ databases">
        <title>Polyphasic characterization of Geotalea uranireducens NIT-SL11 newly isolated from a complex of sewage sludge and microbially reduced graphene oxide.</title>
        <authorList>
            <person name="Xie L."/>
            <person name="Yoshida N."/>
            <person name="Meng L."/>
        </authorList>
    </citation>
    <scope>NUCLEOTIDE SEQUENCE [LARGE SCALE GENOMIC DNA]</scope>
    <source>
        <strain evidence="3 4">NIT-SL11</strain>
    </source>
</reference>
<keyword evidence="4" id="KW-1185">Reference proteome</keyword>
<evidence type="ECO:0000256" key="1">
    <source>
        <dbReference type="ARBA" id="ARBA00022553"/>
    </source>
</evidence>
<dbReference type="Gene3D" id="3.30.565.10">
    <property type="entry name" value="Histidine kinase-like ATPase, C-terminal domain"/>
    <property type="match status" value="1"/>
</dbReference>
<dbReference type="EMBL" id="AP027151">
    <property type="protein sequence ID" value="BDV41858.1"/>
    <property type="molecule type" value="Genomic_DNA"/>
</dbReference>
<dbReference type="PANTHER" id="PTHR43547:SF2">
    <property type="entry name" value="HYBRID SIGNAL TRANSDUCTION HISTIDINE KINASE C"/>
    <property type="match status" value="1"/>
</dbReference>
<dbReference type="SUPFAM" id="SSF55785">
    <property type="entry name" value="PYP-like sensor domain (PAS domain)"/>
    <property type="match status" value="1"/>
</dbReference>
<keyword evidence="1" id="KW-0597">Phosphoprotein</keyword>
<dbReference type="InterPro" id="IPR036890">
    <property type="entry name" value="HATPase_C_sf"/>
</dbReference>
<protein>
    <submittedName>
        <fullName evidence="3">Sensor histidine kinase</fullName>
    </submittedName>
</protein>
<dbReference type="InterPro" id="IPR035965">
    <property type="entry name" value="PAS-like_dom_sf"/>
</dbReference>
<dbReference type="SUPFAM" id="SSF55874">
    <property type="entry name" value="ATPase domain of HSP90 chaperone/DNA topoisomerase II/histidine kinase"/>
    <property type="match status" value="1"/>
</dbReference>
<proteinExistence type="predicted"/>
<evidence type="ECO:0000313" key="3">
    <source>
        <dbReference type="EMBL" id="BDV41858.1"/>
    </source>
</evidence>
<gene>
    <name evidence="3" type="ORF">GURASL_07810</name>
</gene>
<dbReference type="RefSeq" id="WP_282001957.1">
    <property type="nucleotide sequence ID" value="NZ_AP027151.1"/>
</dbReference>
<dbReference type="SMART" id="SM00387">
    <property type="entry name" value="HATPase_c"/>
    <property type="match status" value="1"/>
</dbReference>
<name>A0ABM8EHH7_9BACT</name>
<dbReference type="PANTHER" id="PTHR43547">
    <property type="entry name" value="TWO-COMPONENT HISTIDINE KINASE"/>
    <property type="match status" value="1"/>
</dbReference>